<dbReference type="PANTHER" id="PTHR48043:SF23">
    <property type="entry name" value="UDP-GLUCURONOSYLTRANSFERASE"/>
    <property type="match status" value="1"/>
</dbReference>
<dbReference type="OrthoDB" id="5835829at2759"/>
<keyword evidence="4" id="KW-0328">Glycosyltransferase</keyword>
<comment type="subcellular location">
    <subcellularLocation>
        <location evidence="1">Membrane</location>
        <topology evidence="1">Single-pass membrane protein</topology>
    </subcellularLocation>
</comment>
<dbReference type="SUPFAM" id="SSF53756">
    <property type="entry name" value="UDP-Glycosyltransferase/glycogen phosphorylase"/>
    <property type="match status" value="1"/>
</dbReference>
<sequence>MRLTTILYFSAIVFLQVCSYKILVYSNLMGHSHVKMLGSVADVLTESGNNVTILMPIIDTNERGKYGTKKTKQFIFVEPDESVANFGEQMKEFQKNMWKDDNTNPMKMIEKAGEMASVFGGQCKKVLQSTELLNQIKNEKYDLAIAEPFDLCAYAFFEAVNIRAHVAVLASSRYDHASAALGQPMASSYVPGVMSGFSEKMTMKERLLNTLQAAGGGYFFSYIGDYEFDLARKTVNISRSWRDVLPEASFVFTNQISILDFPAPTFDKIIPIGGISVNTKRGEMKLPEKWDKILNIRKKNVFISFGSNAKSMHMPDDYKQSILNVFASMPDVTFIWKYENEKDTLADHLKNVYLGEWLPQNELLADPRLNVFVTHGGLASTWELSLLGKPCVMIPLFADQNRNAAMLHRHGGVEILEKELLDDSEMIGKTIKKVLNDPIYKKNAEALAEKLNNLPTNPREVLIKHVNFAAKFGKLPSLDNYGRHLSIVEYYLIDIFAIICAVLLVVLYISYRIFRFVLEKFLFRINLSKKKND</sequence>
<name>A0A9P1IVM3_9PELO</name>
<evidence type="ECO:0000256" key="9">
    <source>
        <dbReference type="ARBA" id="ARBA00023136"/>
    </source>
</evidence>
<dbReference type="GO" id="GO:0015020">
    <property type="term" value="F:glucuronosyltransferase activity"/>
    <property type="evidence" value="ECO:0007669"/>
    <property type="project" value="UniProtKB-EC"/>
</dbReference>
<dbReference type="CDD" id="cd03784">
    <property type="entry name" value="GT1_Gtf-like"/>
    <property type="match status" value="1"/>
</dbReference>
<evidence type="ECO:0000313" key="13">
    <source>
        <dbReference type="Proteomes" id="UP001152747"/>
    </source>
</evidence>
<evidence type="ECO:0000256" key="2">
    <source>
        <dbReference type="ARBA" id="ARBA00009995"/>
    </source>
</evidence>
<dbReference type="EC" id="2.4.1.17" evidence="3"/>
<dbReference type="AlphaFoldDB" id="A0A9P1IVM3"/>
<evidence type="ECO:0000256" key="3">
    <source>
        <dbReference type="ARBA" id="ARBA00012544"/>
    </source>
</evidence>
<protein>
    <recommendedName>
        <fullName evidence="3">glucuronosyltransferase</fullName>
        <ecNumber evidence="3">2.4.1.17</ecNumber>
    </recommendedName>
</protein>
<organism evidence="12 13">
    <name type="scientific">Caenorhabditis angaria</name>
    <dbReference type="NCBI Taxonomy" id="860376"/>
    <lineage>
        <taxon>Eukaryota</taxon>
        <taxon>Metazoa</taxon>
        <taxon>Ecdysozoa</taxon>
        <taxon>Nematoda</taxon>
        <taxon>Chromadorea</taxon>
        <taxon>Rhabditida</taxon>
        <taxon>Rhabditina</taxon>
        <taxon>Rhabditomorpha</taxon>
        <taxon>Rhabditoidea</taxon>
        <taxon>Rhabditidae</taxon>
        <taxon>Peloderinae</taxon>
        <taxon>Caenorhabditis</taxon>
    </lineage>
</organism>
<dbReference type="FunFam" id="3.40.50.2000:FF:000038">
    <property type="entry name" value="UDP-GlucuronosylTransferase"/>
    <property type="match status" value="1"/>
</dbReference>
<accession>A0A9P1IVM3</accession>
<evidence type="ECO:0000256" key="1">
    <source>
        <dbReference type="ARBA" id="ARBA00004167"/>
    </source>
</evidence>
<evidence type="ECO:0000256" key="7">
    <source>
        <dbReference type="ARBA" id="ARBA00022729"/>
    </source>
</evidence>
<dbReference type="Gene3D" id="3.40.50.2000">
    <property type="entry name" value="Glycogen Phosphorylase B"/>
    <property type="match status" value="1"/>
</dbReference>
<comment type="caution">
    <text evidence="12">The sequence shown here is derived from an EMBL/GenBank/DDBJ whole genome shotgun (WGS) entry which is preliminary data.</text>
</comment>
<dbReference type="InterPro" id="IPR002213">
    <property type="entry name" value="UDP_glucos_trans"/>
</dbReference>
<evidence type="ECO:0000256" key="8">
    <source>
        <dbReference type="ARBA" id="ARBA00022989"/>
    </source>
</evidence>
<dbReference type="Pfam" id="PF00201">
    <property type="entry name" value="UDPGT"/>
    <property type="match status" value="1"/>
</dbReference>
<feature type="transmembrane region" description="Helical" evidence="11">
    <location>
        <begin position="490"/>
        <end position="514"/>
    </location>
</feature>
<comment type="similarity">
    <text evidence="2">Belongs to the UDP-glycosyltransferase family.</text>
</comment>
<dbReference type="Proteomes" id="UP001152747">
    <property type="component" value="Unassembled WGS sequence"/>
</dbReference>
<dbReference type="EMBL" id="CANHGI010000005">
    <property type="protein sequence ID" value="CAI5453063.1"/>
    <property type="molecule type" value="Genomic_DNA"/>
</dbReference>
<evidence type="ECO:0000313" key="12">
    <source>
        <dbReference type="EMBL" id="CAI5453063.1"/>
    </source>
</evidence>
<proteinExistence type="inferred from homology"/>
<keyword evidence="13" id="KW-1185">Reference proteome</keyword>
<comment type="catalytic activity">
    <reaction evidence="10">
        <text>glucuronate acceptor + UDP-alpha-D-glucuronate = acceptor beta-D-glucuronoside + UDP + H(+)</text>
        <dbReference type="Rhea" id="RHEA:21032"/>
        <dbReference type="ChEBI" id="CHEBI:15378"/>
        <dbReference type="ChEBI" id="CHEBI:58052"/>
        <dbReference type="ChEBI" id="CHEBI:58223"/>
        <dbReference type="ChEBI" id="CHEBI:132367"/>
        <dbReference type="ChEBI" id="CHEBI:132368"/>
        <dbReference type="EC" id="2.4.1.17"/>
    </reaction>
</comment>
<evidence type="ECO:0000256" key="11">
    <source>
        <dbReference type="SAM" id="Phobius"/>
    </source>
</evidence>
<reference evidence="12" key="1">
    <citation type="submission" date="2022-11" db="EMBL/GenBank/DDBJ databases">
        <authorList>
            <person name="Kikuchi T."/>
        </authorList>
    </citation>
    <scope>NUCLEOTIDE SEQUENCE</scope>
    <source>
        <strain evidence="12">PS1010</strain>
    </source>
</reference>
<keyword evidence="6 11" id="KW-0812">Transmembrane</keyword>
<evidence type="ECO:0000256" key="5">
    <source>
        <dbReference type="ARBA" id="ARBA00022679"/>
    </source>
</evidence>
<dbReference type="GO" id="GO:0016020">
    <property type="term" value="C:membrane"/>
    <property type="evidence" value="ECO:0007669"/>
    <property type="project" value="UniProtKB-SubCell"/>
</dbReference>
<gene>
    <name evidence="12" type="ORF">CAMP_LOCUS15700</name>
</gene>
<keyword evidence="9 11" id="KW-0472">Membrane</keyword>
<dbReference type="PANTHER" id="PTHR48043">
    <property type="entry name" value="EG:EG0003.4 PROTEIN-RELATED"/>
    <property type="match status" value="1"/>
</dbReference>
<evidence type="ECO:0000256" key="4">
    <source>
        <dbReference type="ARBA" id="ARBA00022676"/>
    </source>
</evidence>
<evidence type="ECO:0000256" key="6">
    <source>
        <dbReference type="ARBA" id="ARBA00022692"/>
    </source>
</evidence>
<keyword evidence="8 11" id="KW-1133">Transmembrane helix</keyword>
<keyword evidence="7" id="KW-0732">Signal</keyword>
<keyword evidence="5" id="KW-0808">Transferase</keyword>
<evidence type="ECO:0000256" key="10">
    <source>
        <dbReference type="ARBA" id="ARBA00047475"/>
    </source>
</evidence>
<dbReference type="InterPro" id="IPR050271">
    <property type="entry name" value="UDP-glycosyltransferase"/>
</dbReference>